<dbReference type="OrthoDB" id="194443at2759"/>
<dbReference type="Gene3D" id="3.30.710.10">
    <property type="entry name" value="Potassium Channel Kv1.1, Chain A"/>
    <property type="match status" value="1"/>
</dbReference>
<dbReference type="Proteomes" id="UP000800235">
    <property type="component" value="Unassembled WGS sequence"/>
</dbReference>
<dbReference type="EMBL" id="MU007061">
    <property type="protein sequence ID" value="KAF2427280.1"/>
    <property type="molecule type" value="Genomic_DNA"/>
</dbReference>
<dbReference type="CDD" id="cd18186">
    <property type="entry name" value="BTB_POZ_ZBTB_KLHL-like"/>
    <property type="match status" value="1"/>
</dbReference>
<feature type="non-terminal residue" evidence="2">
    <location>
        <position position="101"/>
    </location>
</feature>
<dbReference type="PANTHER" id="PTHR47843">
    <property type="entry name" value="BTB DOMAIN-CONTAINING PROTEIN-RELATED"/>
    <property type="match status" value="1"/>
</dbReference>
<evidence type="ECO:0000259" key="1">
    <source>
        <dbReference type="Pfam" id="PF00651"/>
    </source>
</evidence>
<sequence>LVTIRVGPNLQEFSIHKGLLCYYSLHFKPLSNGRWPQSDKPVIDLPNDDVGAWKDFQSWLYTRRLQPAERTNPTSKALCHMYILGDMRQIPALKNAALDRI</sequence>
<dbReference type="AlphaFoldDB" id="A0A9P4NM16"/>
<dbReference type="PANTHER" id="PTHR47843:SF2">
    <property type="entry name" value="BTB DOMAIN-CONTAINING PROTEIN"/>
    <property type="match status" value="1"/>
</dbReference>
<name>A0A9P4NM16_9PEZI</name>
<reference evidence="2" key="1">
    <citation type="journal article" date="2020" name="Stud. Mycol.">
        <title>101 Dothideomycetes genomes: a test case for predicting lifestyles and emergence of pathogens.</title>
        <authorList>
            <person name="Haridas S."/>
            <person name="Albert R."/>
            <person name="Binder M."/>
            <person name="Bloem J."/>
            <person name="Labutti K."/>
            <person name="Salamov A."/>
            <person name="Andreopoulos B."/>
            <person name="Baker S."/>
            <person name="Barry K."/>
            <person name="Bills G."/>
            <person name="Bluhm B."/>
            <person name="Cannon C."/>
            <person name="Castanera R."/>
            <person name="Culley D."/>
            <person name="Daum C."/>
            <person name="Ezra D."/>
            <person name="Gonzalez J."/>
            <person name="Henrissat B."/>
            <person name="Kuo A."/>
            <person name="Liang C."/>
            <person name="Lipzen A."/>
            <person name="Lutzoni F."/>
            <person name="Magnuson J."/>
            <person name="Mondo S."/>
            <person name="Nolan M."/>
            <person name="Ohm R."/>
            <person name="Pangilinan J."/>
            <person name="Park H.-J."/>
            <person name="Ramirez L."/>
            <person name="Alfaro M."/>
            <person name="Sun H."/>
            <person name="Tritt A."/>
            <person name="Yoshinaga Y."/>
            <person name="Zwiers L.-H."/>
            <person name="Turgeon B."/>
            <person name="Goodwin S."/>
            <person name="Spatafora J."/>
            <person name="Crous P."/>
            <person name="Grigoriev I."/>
        </authorList>
    </citation>
    <scope>NUCLEOTIDE SEQUENCE</scope>
    <source>
        <strain evidence="2">CBS 130266</strain>
    </source>
</reference>
<protein>
    <recommendedName>
        <fullName evidence="1">BTB domain-containing protein</fullName>
    </recommendedName>
</protein>
<gene>
    <name evidence="2" type="ORF">EJ08DRAFT_560338</name>
</gene>
<evidence type="ECO:0000313" key="2">
    <source>
        <dbReference type="EMBL" id="KAF2427280.1"/>
    </source>
</evidence>
<dbReference type="InterPro" id="IPR011333">
    <property type="entry name" value="SKP1/BTB/POZ_sf"/>
</dbReference>
<keyword evidence="3" id="KW-1185">Reference proteome</keyword>
<organism evidence="2 3">
    <name type="scientific">Tothia fuscella</name>
    <dbReference type="NCBI Taxonomy" id="1048955"/>
    <lineage>
        <taxon>Eukaryota</taxon>
        <taxon>Fungi</taxon>
        <taxon>Dikarya</taxon>
        <taxon>Ascomycota</taxon>
        <taxon>Pezizomycotina</taxon>
        <taxon>Dothideomycetes</taxon>
        <taxon>Pleosporomycetidae</taxon>
        <taxon>Venturiales</taxon>
        <taxon>Cylindrosympodiaceae</taxon>
        <taxon>Tothia</taxon>
    </lineage>
</organism>
<accession>A0A9P4NM16</accession>
<dbReference type="Pfam" id="PF00651">
    <property type="entry name" value="BTB"/>
    <property type="match status" value="1"/>
</dbReference>
<proteinExistence type="predicted"/>
<comment type="caution">
    <text evidence="2">The sequence shown here is derived from an EMBL/GenBank/DDBJ whole genome shotgun (WGS) entry which is preliminary data.</text>
</comment>
<feature type="domain" description="BTB" evidence="1">
    <location>
        <begin position="2"/>
        <end position="86"/>
    </location>
</feature>
<feature type="non-terminal residue" evidence="2">
    <location>
        <position position="1"/>
    </location>
</feature>
<evidence type="ECO:0000313" key="3">
    <source>
        <dbReference type="Proteomes" id="UP000800235"/>
    </source>
</evidence>
<dbReference type="SUPFAM" id="SSF54695">
    <property type="entry name" value="POZ domain"/>
    <property type="match status" value="1"/>
</dbReference>
<dbReference type="InterPro" id="IPR000210">
    <property type="entry name" value="BTB/POZ_dom"/>
</dbReference>